<accession>A0A8T0K1W5</accession>
<protein>
    <submittedName>
        <fullName evidence="1">Uncharacterized protein</fullName>
    </submittedName>
</protein>
<sequence length="91" mass="9959">MLLVARGKVTSLTSGDINMCNFSWISSRVLLEQAWREMAQTLTEANFGFISSCALDITADFVEEYFAVSTLKGGACCHQNSELVAINVVFS</sequence>
<reference evidence="1 2" key="1">
    <citation type="submission" date="2020-05" db="EMBL/GenBank/DDBJ databases">
        <title>Vigna angularis (adzuki bean) Var. LongXiaoDou No. 4 denovo assembly.</title>
        <authorList>
            <person name="Xiang H."/>
        </authorList>
    </citation>
    <scope>NUCLEOTIDE SEQUENCE [LARGE SCALE GENOMIC DNA]</scope>
    <source>
        <tissue evidence="1">Leaf</tissue>
    </source>
</reference>
<proteinExistence type="predicted"/>
<organism evidence="1 2">
    <name type="scientific">Phaseolus angularis</name>
    <name type="common">Azuki bean</name>
    <name type="synonym">Vigna angularis</name>
    <dbReference type="NCBI Taxonomy" id="3914"/>
    <lineage>
        <taxon>Eukaryota</taxon>
        <taxon>Viridiplantae</taxon>
        <taxon>Streptophyta</taxon>
        <taxon>Embryophyta</taxon>
        <taxon>Tracheophyta</taxon>
        <taxon>Spermatophyta</taxon>
        <taxon>Magnoliopsida</taxon>
        <taxon>eudicotyledons</taxon>
        <taxon>Gunneridae</taxon>
        <taxon>Pentapetalae</taxon>
        <taxon>rosids</taxon>
        <taxon>fabids</taxon>
        <taxon>Fabales</taxon>
        <taxon>Fabaceae</taxon>
        <taxon>Papilionoideae</taxon>
        <taxon>50 kb inversion clade</taxon>
        <taxon>NPAAA clade</taxon>
        <taxon>indigoferoid/millettioid clade</taxon>
        <taxon>Phaseoleae</taxon>
        <taxon>Vigna</taxon>
    </lineage>
</organism>
<dbReference type="AlphaFoldDB" id="A0A8T0K1W5"/>
<gene>
    <name evidence="1" type="ORF">HKW66_Vig0224320</name>
</gene>
<name>A0A8T0K1W5_PHAAN</name>
<dbReference type="EMBL" id="JABFOF010000007">
    <property type="protein sequence ID" value="KAG2390162.1"/>
    <property type="molecule type" value="Genomic_DNA"/>
</dbReference>
<dbReference type="Proteomes" id="UP000743370">
    <property type="component" value="Unassembled WGS sequence"/>
</dbReference>
<comment type="caution">
    <text evidence="1">The sequence shown here is derived from an EMBL/GenBank/DDBJ whole genome shotgun (WGS) entry which is preliminary data.</text>
</comment>
<evidence type="ECO:0000313" key="2">
    <source>
        <dbReference type="Proteomes" id="UP000743370"/>
    </source>
</evidence>
<evidence type="ECO:0000313" key="1">
    <source>
        <dbReference type="EMBL" id="KAG2390162.1"/>
    </source>
</evidence>